<dbReference type="AlphaFoldDB" id="A0A413SXM6"/>
<dbReference type="EMBL" id="QSFT01000025">
    <property type="protein sequence ID" value="RHA74261.1"/>
    <property type="molecule type" value="Genomic_DNA"/>
</dbReference>
<dbReference type="RefSeq" id="WP_118400699.1">
    <property type="nucleotide sequence ID" value="NZ_CABJGD010000025.1"/>
</dbReference>
<evidence type="ECO:0000313" key="4">
    <source>
        <dbReference type="Proteomes" id="UP000283855"/>
    </source>
</evidence>
<feature type="chain" id="PRO_5019517241" evidence="2">
    <location>
        <begin position="26"/>
        <end position="333"/>
    </location>
</feature>
<dbReference type="Proteomes" id="UP000283855">
    <property type="component" value="Unassembled WGS sequence"/>
</dbReference>
<feature type="signal peptide" evidence="2">
    <location>
        <begin position="1"/>
        <end position="25"/>
    </location>
</feature>
<feature type="compositionally biased region" description="Basic and acidic residues" evidence="1">
    <location>
        <begin position="275"/>
        <end position="288"/>
    </location>
</feature>
<proteinExistence type="predicted"/>
<evidence type="ECO:0000313" key="3">
    <source>
        <dbReference type="EMBL" id="RHA74261.1"/>
    </source>
</evidence>
<accession>A0A413SXM6</accession>
<keyword evidence="2" id="KW-0732">Signal</keyword>
<reference evidence="3 4" key="1">
    <citation type="submission" date="2018-08" db="EMBL/GenBank/DDBJ databases">
        <title>A genome reference for cultivated species of the human gut microbiota.</title>
        <authorList>
            <person name="Zou Y."/>
            <person name="Xue W."/>
            <person name="Luo G."/>
        </authorList>
    </citation>
    <scope>NUCLEOTIDE SEQUENCE [LARGE SCALE GENOMIC DNA]</scope>
    <source>
        <strain evidence="3 4">AM42-38</strain>
    </source>
</reference>
<evidence type="ECO:0000256" key="1">
    <source>
        <dbReference type="SAM" id="MobiDB-lite"/>
    </source>
</evidence>
<organism evidence="3 4">
    <name type="scientific">Phocaeicola coprophilus</name>
    <dbReference type="NCBI Taxonomy" id="387090"/>
    <lineage>
        <taxon>Bacteria</taxon>
        <taxon>Pseudomonadati</taxon>
        <taxon>Bacteroidota</taxon>
        <taxon>Bacteroidia</taxon>
        <taxon>Bacteroidales</taxon>
        <taxon>Bacteroidaceae</taxon>
        <taxon>Phocaeicola</taxon>
    </lineage>
</organism>
<name>A0A413SXM6_9BACT</name>
<gene>
    <name evidence="3" type="ORF">DW921_11045</name>
</gene>
<feature type="region of interest" description="Disordered" evidence="1">
    <location>
        <begin position="266"/>
        <end position="288"/>
    </location>
</feature>
<sequence length="333" mass="38913">MKHPDHLAFTLLLSLCTLGFLPAAAQDQDGKPSNPQDTTELRLNTDAVKLIQFDFTPDLSKMNQPKEAPLDKKWMEFKADLSLPRSLIDTTRVRKPTGYIRLAPYSIWTKYGEEPVYDRTVEGRPKEQKIYWTFNPYRSYYNDDWSPTPSTGSMYQMNTSPVGPAICINNLDFIMTLYETFNKHGRTLRHNRKYANAWKTYKDYKPTREDSLKFPNYLRRNSLAFMPLVTDSVADSLSTVQPSPLPADTLPATLPDHQANHRGIVIPERPAPAPRPEKKKEEEPKNMDELYDYIREKKAQDSLFYQEMFHSEKLRIRKDDVEKTRQYLKEREH</sequence>
<comment type="caution">
    <text evidence="3">The sequence shown here is derived from an EMBL/GenBank/DDBJ whole genome shotgun (WGS) entry which is preliminary data.</text>
</comment>
<evidence type="ECO:0000256" key="2">
    <source>
        <dbReference type="SAM" id="SignalP"/>
    </source>
</evidence>
<protein>
    <submittedName>
        <fullName evidence="3">DUF4858 domain-containing protein</fullName>
    </submittedName>
</protein>